<dbReference type="GO" id="GO:0003700">
    <property type="term" value="F:DNA-binding transcription factor activity"/>
    <property type="evidence" value="ECO:0007669"/>
    <property type="project" value="InterPro"/>
</dbReference>
<dbReference type="InterPro" id="IPR001766">
    <property type="entry name" value="Fork_head_dom"/>
</dbReference>
<evidence type="ECO:0000259" key="4">
    <source>
        <dbReference type="PROSITE" id="PS50039"/>
    </source>
</evidence>
<keyword evidence="6" id="KW-1185">Reference proteome</keyword>
<dbReference type="InterPro" id="IPR036388">
    <property type="entry name" value="WH-like_DNA-bd_sf"/>
</dbReference>
<dbReference type="SUPFAM" id="SSF46785">
    <property type="entry name" value="Winged helix' DNA-binding domain"/>
    <property type="match status" value="1"/>
</dbReference>
<dbReference type="OrthoDB" id="5431456at2759"/>
<feature type="domain" description="Fork-head" evidence="4">
    <location>
        <begin position="160"/>
        <end position="267"/>
    </location>
</feature>
<evidence type="ECO:0000256" key="3">
    <source>
        <dbReference type="SAM" id="MobiDB-lite"/>
    </source>
</evidence>
<feature type="region of interest" description="Disordered" evidence="3">
    <location>
        <begin position="264"/>
        <end position="304"/>
    </location>
</feature>
<dbReference type="GO" id="GO:0005634">
    <property type="term" value="C:nucleus"/>
    <property type="evidence" value="ECO:0007669"/>
    <property type="project" value="UniProtKB-SubCell"/>
</dbReference>
<evidence type="ECO:0000256" key="2">
    <source>
        <dbReference type="PROSITE-ProRule" id="PRU00089"/>
    </source>
</evidence>
<sequence length="486" mass="53712">MQQVSDTTHSVNEENASFTILLFPLDLTDSNRITTKPISRENVPTSAHVQDEYMSGETNKNHNGLDNMFHGSSQEAGVAPPNDVKDTLLVGRSSVVDNFEPSIAIETQHPPTTREPIDIGREVVNSSSDSSDDEILAPGGILPQAHVPLGRGSAYNHLKQGLYSYRELIGMALLAKGPSLSTSELQDWISKRFPTKYVRGVGSWEKSISATASGNDDFRGERRGDGPQKSWSFSCSKAEAAYVKIFEEDATVNGAHIANPSLSKRKVERSSFHAKANAGHHSKLNSSEPAAESRLKVQNPKTSRVHSLFRDDLSPLDMSTSTITASHSRGGESCKTYVAEIHGIQMPFLSAPKLNPPSEDATRNRSYSNFFQAFPEYLQPPADTWTQLKRSEKVAEIQKRPSKKSMFGKRLAFARLHRRDVHDENADKRQHFMPPATLATQVDSNSQIVDLCNFFNIPQNPIPIIHDGQLAFRDGNLVSERTFAST</sequence>
<dbReference type="Gene3D" id="1.10.10.10">
    <property type="entry name" value="Winged helix-like DNA-binding domain superfamily/Winged helix DNA-binding domain"/>
    <property type="match status" value="1"/>
</dbReference>
<dbReference type="InterPro" id="IPR036390">
    <property type="entry name" value="WH_DNA-bd_sf"/>
</dbReference>
<dbReference type="PROSITE" id="PS50039">
    <property type="entry name" value="FORK_HEAD_3"/>
    <property type="match status" value="1"/>
</dbReference>
<feature type="region of interest" description="Disordered" evidence="3">
    <location>
        <begin position="210"/>
        <end position="230"/>
    </location>
</feature>
<feature type="region of interest" description="Disordered" evidence="3">
    <location>
        <begin position="55"/>
        <end position="82"/>
    </location>
</feature>
<accession>A0A2T2NEY0</accession>
<evidence type="ECO:0000313" key="5">
    <source>
        <dbReference type="EMBL" id="PSN63991.1"/>
    </source>
</evidence>
<dbReference type="STRING" id="1448308.A0A2T2NEY0"/>
<reference evidence="5 6" key="1">
    <citation type="journal article" date="2018" name="Front. Microbiol.">
        <title>Genome-Wide Analysis of Corynespora cassiicola Leaf Fall Disease Putative Effectors.</title>
        <authorList>
            <person name="Lopez D."/>
            <person name="Ribeiro S."/>
            <person name="Label P."/>
            <person name="Fumanal B."/>
            <person name="Venisse J.S."/>
            <person name="Kohler A."/>
            <person name="de Oliveira R.R."/>
            <person name="Labutti K."/>
            <person name="Lipzen A."/>
            <person name="Lail K."/>
            <person name="Bauer D."/>
            <person name="Ohm R.A."/>
            <person name="Barry K.W."/>
            <person name="Spatafora J."/>
            <person name="Grigoriev I.V."/>
            <person name="Martin F.M."/>
            <person name="Pujade-Renaud V."/>
        </authorList>
    </citation>
    <scope>NUCLEOTIDE SEQUENCE [LARGE SCALE GENOMIC DNA]</scope>
    <source>
        <strain evidence="5 6">Philippines</strain>
    </source>
</reference>
<name>A0A2T2NEY0_CORCC</name>
<dbReference type="AlphaFoldDB" id="A0A2T2NEY0"/>
<evidence type="ECO:0000256" key="1">
    <source>
        <dbReference type="ARBA" id="ARBA00023125"/>
    </source>
</evidence>
<feature type="compositionally biased region" description="Polar residues" evidence="3">
    <location>
        <begin position="56"/>
        <end position="75"/>
    </location>
</feature>
<protein>
    <recommendedName>
        <fullName evidence="4">Fork-head domain-containing protein</fullName>
    </recommendedName>
</protein>
<feature type="DNA-binding region" description="Fork-head" evidence="2">
    <location>
        <begin position="160"/>
        <end position="267"/>
    </location>
</feature>
<dbReference type="Proteomes" id="UP000240883">
    <property type="component" value="Unassembled WGS sequence"/>
</dbReference>
<organism evidence="5 6">
    <name type="scientific">Corynespora cassiicola Philippines</name>
    <dbReference type="NCBI Taxonomy" id="1448308"/>
    <lineage>
        <taxon>Eukaryota</taxon>
        <taxon>Fungi</taxon>
        <taxon>Dikarya</taxon>
        <taxon>Ascomycota</taxon>
        <taxon>Pezizomycotina</taxon>
        <taxon>Dothideomycetes</taxon>
        <taxon>Pleosporomycetidae</taxon>
        <taxon>Pleosporales</taxon>
        <taxon>Corynesporascaceae</taxon>
        <taxon>Corynespora</taxon>
    </lineage>
</organism>
<gene>
    <name evidence="5" type="ORF">BS50DRAFT_637311</name>
</gene>
<keyword evidence="2" id="KW-0539">Nucleus</keyword>
<comment type="subcellular location">
    <subcellularLocation>
        <location evidence="2">Nucleus</location>
    </subcellularLocation>
</comment>
<dbReference type="GO" id="GO:0043565">
    <property type="term" value="F:sequence-specific DNA binding"/>
    <property type="evidence" value="ECO:0007669"/>
    <property type="project" value="InterPro"/>
</dbReference>
<evidence type="ECO:0000313" key="6">
    <source>
        <dbReference type="Proteomes" id="UP000240883"/>
    </source>
</evidence>
<dbReference type="EMBL" id="KZ678139">
    <property type="protein sequence ID" value="PSN63991.1"/>
    <property type="molecule type" value="Genomic_DNA"/>
</dbReference>
<keyword evidence="1 2" id="KW-0238">DNA-binding</keyword>
<feature type="compositionally biased region" description="Basic and acidic residues" evidence="3">
    <location>
        <begin position="216"/>
        <end position="226"/>
    </location>
</feature>
<proteinExistence type="predicted"/>